<keyword evidence="1" id="KW-0596">Phosphopantetheine</keyword>
<evidence type="ECO:0000256" key="2">
    <source>
        <dbReference type="ARBA" id="ARBA00022553"/>
    </source>
</evidence>
<dbReference type="FunFam" id="3.40.50.12780:FF:000012">
    <property type="entry name" value="Non-ribosomal peptide synthetase"/>
    <property type="match status" value="1"/>
</dbReference>
<dbReference type="RefSeq" id="WP_122200152.1">
    <property type="nucleotide sequence ID" value="NZ_RFFG01000226.1"/>
</dbReference>
<dbReference type="PANTHER" id="PTHR45527:SF1">
    <property type="entry name" value="FATTY ACID SYNTHASE"/>
    <property type="match status" value="1"/>
</dbReference>
<accession>A0A3M2L860</accession>
<protein>
    <submittedName>
        <fullName evidence="5">Amino acid adenylation domain-containing protein</fullName>
    </submittedName>
</protein>
<dbReference type="OrthoDB" id="2472181at2"/>
<dbReference type="CDD" id="cd05930">
    <property type="entry name" value="A_NRPS"/>
    <property type="match status" value="1"/>
</dbReference>
<comment type="caution">
    <text evidence="5">The sequence shown here is derived from an EMBL/GenBank/DDBJ whole genome shotgun (WGS) entry which is preliminary data.</text>
</comment>
<keyword evidence="2" id="KW-0597">Phosphoprotein</keyword>
<dbReference type="InterPro" id="IPR010071">
    <property type="entry name" value="AA_adenyl_dom"/>
</dbReference>
<dbReference type="GO" id="GO:0031177">
    <property type="term" value="F:phosphopantetheine binding"/>
    <property type="evidence" value="ECO:0007669"/>
    <property type="project" value="InterPro"/>
</dbReference>
<feature type="non-terminal residue" evidence="5">
    <location>
        <position position="619"/>
    </location>
</feature>
<evidence type="ECO:0000259" key="4">
    <source>
        <dbReference type="PROSITE" id="PS50075"/>
    </source>
</evidence>
<dbReference type="AlphaFoldDB" id="A0A3M2L860"/>
<keyword evidence="6" id="KW-1185">Reference proteome</keyword>
<dbReference type="InterPro" id="IPR009081">
    <property type="entry name" value="PP-bd_ACP"/>
</dbReference>
<feature type="domain" description="Carrier" evidence="4">
    <location>
        <begin position="538"/>
        <end position="613"/>
    </location>
</feature>
<evidence type="ECO:0000313" key="6">
    <source>
        <dbReference type="Proteomes" id="UP000282674"/>
    </source>
</evidence>
<dbReference type="Proteomes" id="UP000282674">
    <property type="component" value="Unassembled WGS sequence"/>
</dbReference>
<dbReference type="GO" id="GO:0044550">
    <property type="term" value="P:secondary metabolite biosynthetic process"/>
    <property type="evidence" value="ECO:0007669"/>
    <property type="project" value="TreeGrafter"/>
</dbReference>
<dbReference type="Gene3D" id="3.30.300.30">
    <property type="match status" value="1"/>
</dbReference>
<dbReference type="InterPro" id="IPR036736">
    <property type="entry name" value="ACP-like_sf"/>
</dbReference>
<dbReference type="InterPro" id="IPR020845">
    <property type="entry name" value="AMP-binding_CS"/>
</dbReference>
<dbReference type="EMBL" id="RFFG01000226">
    <property type="protein sequence ID" value="RMI30748.1"/>
    <property type="molecule type" value="Genomic_DNA"/>
</dbReference>
<dbReference type="FunFam" id="2.30.38.10:FF:000001">
    <property type="entry name" value="Non-ribosomal peptide synthetase PvdI"/>
    <property type="match status" value="1"/>
</dbReference>
<dbReference type="Gene3D" id="3.40.50.12780">
    <property type="entry name" value="N-terminal domain of ligase-like"/>
    <property type="match status" value="1"/>
</dbReference>
<dbReference type="PROSITE" id="PS50075">
    <property type="entry name" value="CARRIER"/>
    <property type="match status" value="1"/>
</dbReference>
<evidence type="ECO:0000256" key="1">
    <source>
        <dbReference type="ARBA" id="ARBA00022450"/>
    </source>
</evidence>
<evidence type="ECO:0000256" key="3">
    <source>
        <dbReference type="SAM" id="MobiDB-lite"/>
    </source>
</evidence>
<dbReference type="SUPFAM" id="SSF56801">
    <property type="entry name" value="Acetyl-CoA synthetase-like"/>
    <property type="match status" value="1"/>
</dbReference>
<dbReference type="GO" id="GO:0005737">
    <property type="term" value="C:cytoplasm"/>
    <property type="evidence" value="ECO:0007669"/>
    <property type="project" value="TreeGrafter"/>
</dbReference>
<dbReference type="InterPro" id="IPR020806">
    <property type="entry name" value="PKS_PP-bd"/>
</dbReference>
<dbReference type="NCBIfam" id="TIGR01733">
    <property type="entry name" value="AA-adenyl-dom"/>
    <property type="match status" value="1"/>
</dbReference>
<dbReference type="InterPro" id="IPR029058">
    <property type="entry name" value="AB_hydrolase_fold"/>
</dbReference>
<dbReference type="Pfam" id="PF00550">
    <property type="entry name" value="PP-binding"/>
    <property type="match status" value="1"/>
</dbReference>
<feature type="region of interest" description="Disordered" evidence="3">
    <location>
        <begin position="1"/>
        <end position="23"/>
    </location>
</feature>
<dbReference type="InterPro" id="IPR000873">
    <property type="entry name" value="AMP-dep_synth/lig_dom"/>
</dbReference>
<proteinExistence type="predicted"/>
<dbReference type="SMART" id="SM00823">
    <property type="entry name" value="PKS_PP"/>
    <property type="match status" value="1"/>
</dbReference>
<name>A0A3M2L860_9ACTN</name>
<dbReference type="Pfam" id="PF00501">
    <property type="entry name" value="AMP-binding"/>
    <property type="match status" value="1"/>
</dbReference>
<organism evidence="5 6">
    <name type="scientific">Actinomadura harenae</name>
    <dbReference type="NCBI Taxonomy" id="2483351"/>
    <lineage>
        <taxon>Bacteria</taxon>
        <taxon>Bacillati</taxon>
        <taxon>Actinomycetota</taxon>
        <taxon>Actinomycetes</taxon>
        <taxon>Streptosporangiales</taxon>
        <taxon>Thermomonosporaceae</taxon>
        <taxon>Actinomadura</taxon>
    </lineage>
</organism>
<gene>
    <name evidence="5" type="ORF">EBO15_42880</name>
</gene>
<dbReference type="InterPro" id="IPR045851">
    <property type="entry name" value="AMP-bd_C_sf"/>
</dbReference>
<evidence type="ECO:0000313" key="5">
    <source>
        <dbReference type="EMBL" id="RMI30748.1"/>
    </source>
</evidence>
<dbReference type="GO" id="GO:0043041">
    <property type="term" value="P:amino acid activation for nonribosomal peptide biosynthetic process"/>
    <property type="evidence" value="ECO:0007669"/>
    <property type="project" value="TreeGrafter"/>
</dbReference>
<dbReference type="InterPro" id="IPR042099">
    <property type="entry name" value="ANL_N_sf"/>
</dbReference>
<dbReference type="PANTHER" id="PTHR45527">
    <property type="entry name" value="NONRIBOSOMAL PEPTIDE SYNTHETASE"/>
    <property type="match status" value="1"/>
</dbReference>
<dbReference type="Gene3D" id="3.40.50.1820">
    <property type="entry name" value="alpha/beta hydrolase"/>
    <property type="match status" value="1"/>
</dbReference>
<dbReference type="PROSITE" id="PS00455">
    <property type="entry name" value="AMP_BINDING"/>
    <property type="match status" value="1"/>
</dbReference>
<dbReference type="SUPFAM" id="SSF47336">
    <property type="entry name" value="ACP-like"/>
    <property type="match status" value="1"/>
</dbReference>
<reference evidence="5 6" key="1">
    <citation type="submission" date="2018-10" db="EMBL/GenBank/DDBJ databases">
        <title>Isolation from soil.</title>
        <authorList>
            <person name="Hu J."/>
        </authorList>
    </citation>
    <scope>NUCLEOTIDE SEQUENCE [LARGE SCALE GENOMIC DNA]</scope>
    <source>
        <strain evidence="5 6">NEAU-Ht49</strain>
    </source>
</reference>
<sequence length="619" mass="63929">MTDSLTVPDLPTEPLTESAPDAGATLPDLVAARAAAAPDALAVAAVDDPSDRLSYGELLARAAALAGRLRALGVDSETPVGVCVARGPAAVTALLAVWRAGAAYLPLDPAHPRERLRGIMADADVRHVVADASNAGLATELTGARGLVVRADKEYDAPGGGVGAADPQGAAYILHTSGSTGRPKGVVVTHEGIANRVLWTVRTHGIGPGDRVLWKTALSFDAAGWEIFAPLVGGATVLTAPPGAERDTAALVRAVRDGRATVLQGVPTLLRHLADEPGWNGCGSLRLVFSAGEPLRADLARALLAPLGPSAAVWNTYGPTECSIDVTAHRFEPGHPADRVPVGVPIDGMHVVVLDERGEPAPLGAPGELFAGGPGVARGYLGRPDLTADRFVPDPYGPPGARLYRTGDRVRWRPDGLLEFLGRLDDQVKVRGVRIEPAEVETALLACPQIREAAVTVRPGPAGDDRALTAHLAGERIPVAALRDVLRARLPEHLVPTRYAWHDALPRTSGGKLDRRALAAAPLPADDATEPSTRVASAARTGPERLLAGLWAELLGLPGAGPEDDFYELGGDSLLAGRLATMITAATGRDVPLTGLLAAPTLAAQARLVAGASAGTDGP</sequence>